<evidence type="ECO:0000256" key="4">
    <source>
        <dbReference type="ARBA" id="ARBA00022989"/>
    </source>
</evidence>
<evidence type="ECO:0000256" key="6">
    <source>
        <dbReference type="SAM" id="Phobius"/>
    </source>
</evidence>
<evidence type="ECO:0000256" key="1">
    <source>
        <dbReference type="ARBA" id="ARBA00004141"/>
    </source>
</evidence>
<reference evidence="8" key="2">
    <citation type="submission" date="2012-03" db="EMBL/GenBank/DDBJ databases">
        <title>The complete genome sequence of the pioneer microbe on fresh volcanic deposit, Leptospirillum ferrooxidans strain C2-3.</title>
        <authorList>
            <person name="Fujimura R."/>
            <person name="Sato Y."/>
            <person name="Nishizawa T."/>
            <person name="Nanba K."/>
            <person name="Oshima K."/>
            <person name="Hattori M."/>
            <person name="Kamijo T."/>
            <person name="Ohta H."/>
        </authorList>
    </citation>
    <scope>NUCLEOTIDE SEQUENCE [LARGE SCALE GENOMIC DNA]</scope>
    <source>
        <strain evidence="8">C2-3</strain>
    </source>
</reference>
<feature type="transmembrane region" description="Helical" evidence="6">
    <location>
        <begin position="149"/>
        <end position="170"/>
    </location>
</feature>
<comment type="similarity">
    <text evidence="2">Belongs to the oxidase-dependent Fe transporter (OFeT) (TC 9.A.10.1) family.</text>
</comment>
<keyword evidence="5 6" id="KW-0472">Membrane</keyword>
<dbReference type="Pfam" id="PF03239">
    <property type="entry name" value="FTR1"/>
    <property type="match status" value="1"/>
</dbReference>
<dbReference type="STRING" id="1162668.LFE_1659"/>
<evidence type="ECO:0000256" key="5">
    <source>
        <dbReference type="ARBA" id="ARBA00023136"/>
    </source>
</evidence>
<dbReference type="AlphaFoldDB" id="I0IPZ1"/>
<dbReference type="EMBL" id="AP012342">
    <property type="protein sequence ID" value="BAM07340.1"/>
    <property type="molecule type" value="Genomic_DNA"/>
</dbReference>
<dbReference type="HOGENOM" id="CLU_077905_0_1_0"/>
<dbReference type="PATRIC" id="fig|1162668.3.peg.1976"/>
<comment type="subcellular location">
    <subcellularLocation>
        <location evidence="1">Membrane</location>
        <topology evidence="1">Multi-pass membrane protein</topology>
    </subcellularLocation>
</comment>
<dbReference type="eggNOG" id="COG0672">
    <property type="taxonomic scope" value="Bacteria"/>
</dbReference>
<dbReference type="RefSeq" id="WP_014449825.1">
    <property type="nucleotide sequence ID" value="NC_017094.1"/>
</dbReference>
<dbReference type="Proteomes" id="UP000007382">
    <property type="component" value="Chromosome"/>
</dbReference>
<feature type="transmembrane region" description="Helical" evidence="6">
    <location>
        <begin position="182"/>
        <end position="201"/>
    </location>
</feature>
<dbReference type="GO" id="GO:0015093">
    <property type="term" value="F:ferrous iron transmembrane transporter activity"/>
    <property type="evidence" value="ECO:0007669"/>
    <property type="project" value="TreeGrafter"/>
</dbReference>
<name>I0IPZ1_LEPFC</name>
<evidence type="ECO:0000313" key="8">
    <source>
        <dbReference type="Proteomes" id="UP000007382"/>
    </source>
</evidence>
<organism evidence="7 8">
    <name type="scientific">Leptospirillum ferrooxidans (strain C2-3)</name>
    <dbReference type="NCBI Taxonomy" id="1162668"/>
    <lineage>
        <taxon>Bacteria</taxon>
        <taxon>Pseudomonadati</taxon>
        <taxon>Nitrospirota</taxon>
        <taxon>Nitrospiria</taxon>
        <taxon>Nitrospirales</taxon>
        <taxon>Nitrospiraceae</taxon>
        <taxon>Leptospirillum</taxon>
    </lineage>
</organism>
<dbReference type="PANTHER" id="PTHR31632:SF2">
    <property type="entry name" value="PLASMA MEMBRANE IRON PERMEASE"/>
    <property type="match status" value="1"/>
</dbReference>
<evidence type="ECO:0000256" key="3">
    <source>
        <dbReference type="ARBA" id="ARBA00022692"/>
    </source>
</evidence>
<protein>
    <submittedName>
        <fullName evidence="7">Putative iron permease, FTR1 family</fullName>
    </submittedName>
</protein>
<dbReference type="GO" id="GO:0033573">
    <property type="term" value="C:high-affinity iron permease complex"/>
    <property type="evidence" value="ECO:0007669"/>
    <property type="project" value="InterPro"/>
</dbReference>
<dbReference type="InterPro" id="IPR004923">
    <property type="entry name" value="FTR1/Fip1/EfeU"/>
</dbReference>
<feature type="transmembrane region" description="Helical" evidence="6">
    <location>
        <begin position="247"/>
        <end position="264"/>
    </location>
</feature>
<feature type="transmembrane region" description="Helical" evidence="6">
    <location>
        <begin position="70"/>
        <end position="91"/>
    </location>
</feature>
<evidence type="ECO:0000313" key="7">
    <source>
        <dbReference type="EMBL" id="BAM07340.1"/>
    </source>
</evidence>
<proteinExistence type="inferred from homology"/>
<keyword evidence="3 6" id="KW-0812">Transmembrane</keyword>
<gene>
    <name evidence="7" type="ordered locus">LFE_1659</name>
</gene>
<keyword evidence="4 6" id="KW-1133">Transmembrane helix</keyword>
<keyword evidence="8" id="KW-1185">Reference proteome</keyword>
<evidence type="ECO:0000256" key="2">
    <source>
        <dbReference type="ARBA" id="ARBA00008333"/>
    </source>
</evidence>
<accession>I0IPZ1</accession>
<sequence>MIETYLILVRETLEASLLVGILLSTLKRLGDRKGQRFVLMGTGVAVACCLVLGVLADHLESFLSGNAKNILDVCVFFLPTIFLSYMVIWMAKNGREQGGALKEKATAAIKTENVWILFLLAFMGVFREGLETVLFLWGISLQSAPGESIAAPMAAGLAGSATAILLVLILFKSTAHIPISTFLRISSILLIVMAGGMLAAGTGRLVAMGILPPIIFQTWDTSRILNEHSYFGGMLADFLGYRSKPPLIMILTVSVYLTGMFLLLRRAEQSGKKPAH</sequence>
<dbReference type="PANTHER" id="PTHR31632">
    <property type="entry name" value="IRON TRANSPORTER FTH1"/>
    <property type="match status" value="1"/>
</dbReference>
<feature type="transmembrane region" description="Helical" evidence="6">
    <location>
        <begin position="37"/>
        <end position="55"/>
    </location>
</feature>
<feature type="transmembrane region" description="Helical" evidence="6">
    <location>
        <begin position="112"/>
        <end position="137"/>
    </location>
</feature>
<dbReference type="OrthoDB" id="8215804at2"/>
<dbReference type="KEGG" id="lfc:LFE_1659"/>
<reference evidence="7 8" key="1">
    <citation type="journal article" date="2012" name="J. Bacteriol.">
        <title>Complete Genome Sequence of Leptospirillum ferrooxidans Strain C2-3, Isolated from a Fresh Volcanic Ash Deposit on the Island of Miyake, Japan.</title>
        <authorList>
            <person name="Fujimura R."/>
            <person name="Sato Y."/>
            <person name="Nishizawa T."/>
            <person name="Oshima K."/>
            <person name="Kim S.-W."/>
            <person name="Hattori M."/>
            <person name="Kamijo T."/>
            <person name="Ohta H."/>
        </authorList>
    </citation>
    <scope>NUCLEOTIDE SEQUENCE [LARGE SCALE GENOMIC DNA]</scope>
    <source>
        <strain evidence="7 8">C2-3</strain>
    </source>
</reference>